<dbReference type="KEGG" id="sami:SAMIE_1035980"/>
<proteinExistence type="predicted"/>
<feature type="transmembrane region" description="Helical" evidence="1">
    <location>
        <begin position="76"/>
        <end position="102"/>
    </location>
</feature>
<gene>
    <name evidence="2" type="ORF">SAMIE_1035980</name>
</gene>
<accession>A0A494WBL7</accession>
<dbReference type="Pfam" id="PF06170">
    <property type="entry name" value="DUF983"/>
    <property type="match status" value="1"/>
</dbReference>
<sequence>MAAQYRVAWPGLSSYRRAMTDPAPAAERPLGPAIAHGLRGRCPACGEGRMFTRFLKVAPACPQCGERLDLHQADDFPAYVVILALGHILVPLMIEVNAALAIPLGWQAAIWPTLAVVLAAAMIQPVKGAVVALQWSRRMAGFA</sequence>
<evidence type="ECO:0000313" key="2">
    <source>
        <dbReference type="EMBL" id="BBE00098.1"/>
    </source>
</evidence>
<dbReference type="AlphaFoldDB" id="A0A494WBL7"/>
<name>A0A494WBL7_9SPHN</name>
<evidence type="ECO:0000256" key="1">
    <source>
        <dbReference type="SAM" id="Phobius"/>
    </source>
</evidence>
<keyword evidence="1" id="KW-0472">Membrane</keyword>
<reference evidence="2 3" key="1">
    <citation type="submission" date="2018-05" db="EMBL/GenBank/DDBJ databases">
        <title>Complete Genome Sequence of the Nonylphenol-Degrading Bacterium Sphingobium amiense DSM 16289T.</title>
        <authorList>
            <person name="Ootsuka M."/>
            <person name="Nishizawa T."/>
            <person name="Ohta H."/>
        </authorList>
    </citation>
    <scope>NUCLEOTIDE SEQUENCE [LARGE SCALE GENOMIC DNA]</scope>
    <source>
        <strain evidence="2 3">DSM 16289</strain>
    </source>
</reference>
<keyword evidence="1" id="KW-1133">Transmembrane helix</keyword>
<protein>
    <submittedName>
        <fullName evidence="2">DUF983 domain-containing protein</fullName>
    </submittedName>
</protein>
<keyword evidence="3" id="KW-1185">Reference proteome</keyword>
<feature type="transmembrane region" description="Helical" evidence="1">
    <location>
        <begin position="108"/>
        <end position="133"/>
    </location>
</feature>
<organism evidence="2 3">
    <name type="scientific">Sphingobium amiense</name>
    <dbReference type="NCBI Taxonomy" id="135719"/>
    <lineage>
        <taxon>Bacteria</taxon>
        <taxon>Pseudomonadati</taxon>
        <taxon>Pseudomonadota</taxon>
        <taxon>Alphaproteobacteria</taxon>
        <taxon>Sphingomonadales</taxon>
        <taxon>Sphingomonadaceae</taxon>
        <taxon>Sphingobium</taxon>
    </lineage>
</organism>
<evidence type="ECO:0000313" key="3">
    <source>
        <dbReference type="Proteomes" id="UP000279959"/>
    </source>
</evidence>
<keyword evidence="1" id="KW-0812">Transmembrane</keyword>
<dbReference type="InterPro" id="IPR009325">
    <property type="entry name" value="DUF983"/>
</dbReference>
<dbReference type="Proteomes" id="UP000279959">
    <property type="component" value="Chromosome"/>
</dbReference>
<dbReference type="EMBL" id="AP018664">
    <property type="protein sequence ID" value="BBE00098.1"/>
    <property type="molecule type" value="Genomic_DNA"/>
</dbReference>